<gene>
    <name evidence="1" type="ORF">SAMN02745135_02470</name>
</gene>
<organism evidence="1 2">
    <name type="scientific">Caloranaerobacter azorensis DSM 13643</name>
    <dbReference type="NCBI Taxonomy" id="1121264"/>
    <lineage>
        <taxon>Bacteria</taxon>
        <taxon>Bacillati</taxon>
        <taxon>Bacillota</taxon>
        <taxon>Tissierellia</taxon>
        <taxon>Tissierellales</taxon>
        <taxon>Thermohalobacteraceae</taxon>
        <taxon>Caloranaerobacter</taxon>
    </lineage>
</organism>
<name>A0A1M5WH53_9FIRM</name>
<protein>
    <submittedName>
        <fullName evidence="1">Uncharacterized protein</fullName>
    </submittedName>
</protein>
<dbReference type="EMBL" id="FQXO01000109">
    <property type="protein sequence ID" value="SHH86718.1"/>
    <property type="molecule type" value="Genomic_DNA"/>
</dbReference>
<evidence type="ECO:0000313" key="1">
    <source>
        <dbReference type="EMBL" id="SHH86718.1"/>
    </source>
</evidence>
<sequence>MSTLKKELLRKMINEGNLSTAQDLHSFFKDLFLKMHFKKCLKQN</sequence>
<dbReference type="Proteomes" id="UP000183967">
    <property type="component" value="Unassembled WGS sequence"/>
</dbReference>
<keyword evidence="2" id="KW-1185">Reference proteome</keyword>
<reference evidence="2" key="1">
    <citation type="submission" date="2016-11" db="EMBL/GenBank/DDBJ databases">
        <authorList>
            <person name="Varghese N."/>
            <person name="Submissions S."/>
        </authorList>
    </citation>
    <scope>NUCLEOTIDE SEQUENCE [LARGE SCALE GENOMIC DNA]</scope>
    <source>
        <strain evidence="2">DSM 13643</strain>
    </source>
</reference>
<dbReference type="AlphaFoldDB" id="A0A1M5WH53"/>
<proteinExistence type="predicted"/>
<evidence type="ECO:0000313" key="2">
    <source>
        <dbReference type="Proteomes" id="UP000183967"/>
    </source>
</evidence>
<accession>A0A1M5WH53</accession>